<name>A0A060T873_BLAAD</name>
<feature type="domain" description="UEV" evidence="10">
    <location>
        <begin position="8"/>
        <end position="150"/>
    </location>
</feature>
<evidence type="ECO:0000259" key="9">
    <source>
        <dbReference type="PROSITE" id="PS51312"/>
    </source>
</evidence>
<dbReference type="GO" id="GO:0000813">
    <property type="term" value="C:ESCRT I complex"/>
    <property type="evidence" value="ECO:0007669"/>
    <property type="project" value="TreeGrafter"/>
</dbReference>
<sequence length="448" mass="50297">MASQVPEAVTSWLQRVLEPEYQDPARTFHDTVGILSEQQSLRPRTNVYTDESGRPELLLCIFGTIPAYFSNNVYRIPVEFWVPKSYPVHPPFAFVRPTSNMIIHPGNHVDANGRCYHPYISYWDHTHSLIEFVRILSTVFSKEPPVYAKPPPSYQPAPSYNSQIPSQTPSPQAPPDLPPKPTLPQYSIQEPNQYRGQDPASGPVPGPVPGPPQQQPMPATESVEPQSRPPQAPAHPSFQRAPLQGAVQASPYPQSRRSTVPDIMDMDNPAQAQNQTPPPPPPNPERMRTIEEFEKALKEAEAELTREREVDDHALEHTEQALSWIAGELQDQKAQLERISKGCKDNQQILTDKIAQAQNLIQEAKNRRIPNVDDVVCAENVVYNQLYTLVAEDNVIDDTVYVLASALDRDKIQLETFIKHARSLAREQFLNRALVQKISATAGLDQTT</sequence>
<dbReference type="AlphaFoldDB" id="A0A060T873"/>
<organism evidence="11">
    <name type="scientific">Blastobotrys adeninivorans</name>
    <name type="common">Yeast</name>
    <name type="synonym">Arxula adeninivorans</name>
    <dbReference type="NCBI Taxonomy" id="409370"/>
    <lineage>
        <taxon>Eukaryota</taxon>
        <taxon>Fungi</taxon>
        <taxon>Dikarya</taxon>
        <taxon>Ascomycota</taxon>
        <taxon>Saccharomycotina</taxon>
        <taxon>Dipodascomycetes</taxon>
        <taxon>Dipodascales</taxon>
        <taxon>Trichomonascaceae</taxon>
        <taxon>Blastobotrys</taxon>
    </lineage>
</organism>
<dbReference type="PhylomeDB" id="A0A060T873"/>
<dbReference type="Pfam" id="PF09454">
    <property type="entry name" value="Vps23_core"/>
    <property type="match status" value="1"/>
</dbReference>
<gene>
    <name evidence="11" type="ORF">GNLVRS02_ARAD1C34210g</name>
</gene>
<dbReference type="PANTHER" id="PTHR23306">
    <property type="entry name" value="TUMOR SUSCEPTIBILITY GENE 101 PROTEIN-RELATED"/>
    <property type="match status" value="1"/>
</dbReference>
<dbReference type="PANTHER" id="PTHR23306:SF3">
    <property type="entry name" value="TUMOR SUPPRESSOR PROTEIN 101"/>
    <property type="match status" value="1"/>
</dbReference>
<evidence type="ECO:0000256" key="5">
    <source>
        <dbReference type="ARBA" id="ARBA00022927"/>
    </source>
</evidence>
<dbReference type="PROSITE" id="PS51312">
    <property type="entry name" value="SB"/>
    <property type="match status" value="1"/>
</dbReference>
<reference evidence="11" key="1">
    <citation type="submission" date="2014-02" db="EMBL/GenBank/DDBJ databases">
        <authorList>
            <person name="Genoscope - CEA"/>
        </authorList>
    </citation>
    <scope>NUCLEOTIDE SEQUENCE</scope>
    <source>
        <strain evidence="11">LS3</strain>
    </source>
</reference>
<dbReference type="SUPFAM" id="SSF54495">
    <property type="entry name" value="UBC-like"/>
    <property type="match status" value="1"/>
</dbReference>
<evidence type="ECO:0000313" key="11">
    <source>
        <dbReference type="EMBL" id="CDP35386.1"/>
    </source>
</evidence>
<comment type="subcellular location">
    <subcellularLocation>
        <location evidence="1">Endosome</location>
    </subcellularLocation>
</comment>
<dbReference type="InterPro" id="IPR052070">
    <property type="entry name" value="ESCRT-I_UEV_domain"/>
</dbReference>
<dbReference type="GO" id="GO:0006886">
    <property type="term" value="P:intracellular protein transport"/>
    <property type="evidence" value="ECO:0007669"/>
    <property type="project" value="UniProtKB-ARBA"/>
</dbReference>
<feature type="domain" description="SB" evidence="9">
    <location>
        <begin position="380"/>
        <end position="448"/>
    </location>
</feature>
<evidence type="ECO:0000259" key="10">
    <source>
        <dbReference type="PROSITE" id="PS51322"/>
    </source>
</evidence>
<reference evidence="11" key="2">
    <citation type="submission" date="2014-06" db="EMBL/GenBank/DDBJ databases">
        <title>The complete genome of Blastobotrys (Arxula) adeninivorans LS3 - a yeast of biotechnological interest.</title>
        <authorList>
            <person name="Kunze G."/>
            <person name="Gaillardin C."/>
            <person name="Czernicka M."/>
            <person name="Durrens P."/>
            <person name="Martin T."/>
            <person name="Boer E."/>
            <person name="Gabaldon T."/>
            <person name="Cruz J."/>
            <person name="Talla E."/>
            <person name="Marck C."/>
            <person name="Goffeau A."/>
            <person name="Barbe V."/>
            <person name="Baret P."/>
            <person name="Baronian K."/>
            <person name="Beier S."/>
            <person name="Bleykasten C."/>
            <person name="Bode R."/>
            <person name="Casaregola S."/>
            <person name="Despons L."/>
            <person name="Fairhead C."/>
            <person name="Giersberg M."/>
            <person name="Gierski P."/>
            <person name="Hahnel U."/>
            <person name="Hartmann A."/>
            <person name="Jankowska D."/>
            <person name="Jubin C."/>
            <person name="Jung P."/>
            <person name="Lafontaine I."/>
            <person name="Leh-Louis V."/>
            <person name="Lemaire M."/>
            <person name="Marcet-Houben M."/>
            <person name="Mascher M."/>
            <person name="Morel G."/>
            <person name="Richard G.-F."/>
            <person name="Riechen J."/>
            <person name="Sacerdot C."/>
            <person name="Sarkar A."/>
            <person name="Savel G."/>
            <person name="Schacherer J."/>
            <person name="Sherman D."/>
            <person name="Straub M.-L."/>
            <person name="Stein N."/>
            <person name="Thierry A."/>
            <person name="Trautwein-Schult A."/>
            <person name="Westhof E."/>
            <person name="Worch S."/>
            <person name="Dujon B."/>
            <person name="Souciet J.-L."/>
            <person name="Wincker P."/>
            <person name="Scholz U."/>
            <person name="Neuveglise N."/>
        </authorList>
    </citation>
    <scope>NUCLEOTIDE SEQUENCE</scope>
    <source>
        <strain evidence="11">LS3</strain>
    </source>
</reference>
<dbReference type="SUPFAM" id="SSF140111">
    <property type="entry name" value="Endosomal sorting complex assembly domain"/>
    <property type="match status" value="1"/>
</dbReference>
<evidence type="ECO:0000256" key="4">
    <source>
        <dbReference type="ARBA" id="ARBA00022753"/>
    </source>
</evidence>
<keyword evidence="4" id="KW-0967">Endosome</keyword>
<dbReference type="Gene3D" id="6.10.140.820">
    <property type="match status" value="1"/>
</dbReference>
<evidence type="ECO:0000256" key="8">
    <source>
        <dbReference type="SAM" id="MobiDB-lite"/>
    </source>
</evidence>
<proteinExistence type="inferred from homology"/>
<keyword evidence="5 7" id="KW-0653">Protein transport</keyword>
<evidence type="ECO:0000256" key="6">
    <source>
        <dbReference type="ARBA" id="ARBA00023054"/>
    </source>
</evidence>
<feature type="compositionally biased region" description="Pro residues" evidence="8">
    <location>
        <begin position="202"/>
        <end position="215"/>
    </location>
</feature>
<dbReference type="Pfam" id="PF05743">
    <property type="entry name" value="UEV"/>
    <property type="match status" value="1"/>
</dbReference>
<dbReference type="InterPro" id="IPR016135">
    <property type="entry name" value="UBQ-conjugating_enzyme/RWD"/>
</dbReference>
<dbReference type="InterPro" id="IPR017916">
    <property type="entry name" value="SB_dom"/>
</dbReference>
<keyword evidence="3 7" id="KW-0813">Transport</keyword>
<evidence type="ECO:0000256" key="2">
    <source>
        <dbReference type="ARBA" id="ARBA00009594"/>
    </source>
</evidence>
<feature type="compositionally biased region" description="Polar residues" evidence="8">
    <location>
        <begin position="156"/>
        <end position="166"/>
    </location>
</feature>
<evidence type="ECO:0000256" key="7">
    <source>
        <dbReference type="PROSITE-ProRule" id="PRU00644"/>
    </source>
</evidence>
<keyword evidence="6" id="KW-0175">Coiled coil</keyword>
<dbReference type="InterPro" id="IPR008883">
    <property type="entry name" value="UEV_N"/>
</dbReference>
<dbReference type="GO" id="GO:0043162">
    <property type="term" value="P:ubiquitin-dependent protein catabolic process via the multivesicular body sorting pathway"/>
    <property type="evidence" value="ECO:0007669"/>
    <property type="project" value="UniProtKB-ARBA"/>
</dbReference>
<feature type="compositionally biased region" description="Polar residues" evidence="8">
    <location>
        <begin position="186"/>
        <end position="195"/>
    </location>
</feature>
<feature type="region of interest" description="Disordered" evidence="8">
    <location>
        <begin position="147"/>
        <end position="286"/>
    </location>
</feature>
<evidence type="ECO:0000256" key="1">
    <source>
        <dbReference type="ARBA" id="ARBA00004177"/>
    </source>
</evidence>
<dbReference type="CDD" id="cd11685">
    <property type="entry name" value="UEV_TSG101-like"/>
    <property type="match status" value="1"/>
</dbReference>
<evidence type="ECO:0000256" key="3">
    <source>
        <dbReference type="ARBA" id="ARBA00022448"/>
    </source>
</evidence>
<dbReference type="PROSITE" id="PS51322">
    <property type="entry name" value="UEV"/>
    <property type="match status" value="1"/>
</dbReference>
<dbReference type="InterPro" id="IPR037202">
    <property type="entry name" value="ESCRT_assembly_dom"/>
</dbReference>
<dbReference type="GO" id="GO:0043130">
    <property type="term" value="F:ubiquitin binding"/>
    <property type="evidence" value="ECO:0007669"/>
    <property type="project" value="TreeGrafter"/>
</dbReference>
<protein>
    <submittedName>
        <fullName evidence="11">ARAD1C34210p</fullName>
    </submittedName>
</protein>
<dbReference type="GO" id="GO:0072666">
    <property type="term" value="P:establishment of protein localization to vacuole"/>
    <property type="evidence" value="ECO:0007669"/>
    <property type="project" value="UniProtKB-ARBA"/>
</dbReference>
<feature type="compositionally biased region" description="Pro residues" evidence="8">
    <location>
        <begin position="171"/>
        <end position="182"/>
    </location>
</feature>
<accession>A0A060T873</accession>
<dbReference type="Gene3D" id="3.10.110.10">
    <property type="entry name" value="Ubiquitin Conjugating Enzyme"/>
    <property type="match status" value="1"/>
</dbReference>
<comment type="similarity">
    <text evidence="2">Belongs to the ubiquitin-conjugating enzyme family. UEV subfamily.</text>
</comment>
<dbReference type="EMBL" id="HG937693">
    <property type="protein sequence ID" value="CDP35386.1"/>
    <property type="molecule type" value="Genomic_DNA"/>
</dbReference>